<dbReference type="InterPro" id="IPR003646">
    <property type="entry name" value="SH3-like_bac-type"/>
</dbReference>
<dbReference type="Proteomes" id="UP000721415">
    <property type="component" value="Unassembled WGS sequence"/>
</dbReference>
<dbReference type="SUPFAM" id="SSF53187">
    <property type="entry name" value="Zn-dependent exopeptidases"/>
    <property type="match status" value="1"/>
</dbReference>
<sequence>MQRSVQTPYHKIFNRRTLPPLFFVMTLLITCIGFYYLTNFHYLIIERPGVVVRSRAATNSEGLSTIPEGSKVSQLAHSNNWIKVRYDGSLEGWIPEWLLKDTHLQSDNAITAEFTKQTPVYQEADDKADPITTIPSQSYIPINYEGQGWSQITYEGEPVFVKTEDITIRSTPDVETKLSQEKEKKLSEEAHQKQVEELSNIAIMRKDNEFLYEEASIDSAVVYATEYQQEFTIIDSVSNDEGIDFYLVEDLYGVRGYINQLAISEPVYSIDHRSEPINRNLANATIVLDPGHGGEDPGTISLDQKHYEKNYVLPTAMTLKNTLEALGAKVIMIRSEDVFVDLAERVAISNESKADLFISIHFDSSYDTSFRGITTYYYHPDDDKFAYALNSGLAELDHPNQGVQFGNYQVIRENNLPSLLLELGYITNQEDLSLMQTSEYQQELADGIANGLVNYFDQINLVQ</sequence>
<keyword evidence="3" id="KW-0812">Transmembrane</keyword>
<dbReference type="InterPro" id="IPR002508">
    <property type="entry name" value="MurNAc-LAA_cat"/>
</dbReference>
<name>A0ABS0LPA3_9LACT</name>
<feature type="domain" description="SH3b" evidence="4">
    <location>
        <begin position="109"/>
        <end position="170"/>
    </location>
</feature>
<dbReference type="CDD" id="cd02696">
    <property type="entry name" value="MurNAc-LAA"/>
    <property type="match status" value="1"/>
</dbReference>
<feature type="domain" description="SH3b" evidence="4">
    <location>
        <begin position="39"/>
        <end position="102"/>
    </location>
</feature>
<keyword evidence="7" id="KW-1185">Reference proteome</keyword>
<reference evidence="6 7" key="1">
    <citation type="submission" date="2020-07" db="EMBL/GenBank/DDBJ databases">
        <title>Facklamia lactis sp. nov., isolated from raw milk.</title>
        <authorList>
            <person name="Doll E.V."/>
            <person name="Huptas C."/>
            <person name="Staib L."/>
            <person name="Wenning M."/>
            <person name="Scherer S."/>
        </authorList>
    </citation>
    <scope>NUCLEOTIDE SEQUENCE [LARGE SCALE GENOMIC DNA]</scope>
    <source>
        <strain evidence="6 7">DSM 111018</strain>
    </source>
</reference>
<dbReference type="Pfam" id="PF01520">
    <property type="entry name" value="Amidase_3"/>
    <property type="match status" value="1"/>
</dbReference>
<evidence type="ECO:0000259" key="4">
    <source>
        <dbReference type="SMART" id="SM00287"/>
    </source>
</evidence>
<dbReference type="SMART" id="SM00287">
    <property type="entry name" value="SH3b"/>
    <property type="match status" value="3"/>
</dbReference>
<dbReference type="Pfam" id="PF08239">
    <property type="entry name" value="SH3_3"/>
    <property type="match status" value="1"/>
</dbReference>
<evidence type="ECO:0000256" key="2">
    <source>
        <dbReference type="ARBA" id="ARBA00023316"/>
    </source>
</evidence>
<dbReference type="PANTHER" id="PTHR30404">
    <property type="entry name" value="N-ACETYLMURAMOYL-L-ALANINE AMIDASE"/>
    <property type="match status" value="1"/>
</dbReference>
<dbReference type="PANTHER" id="PTHR30404:SF7">
    <property type="entry name" value="CELL WALL AMIDASE LYTH-RELATED"/>
    <property type="match status" value="1"/>
</dbReference>
<dbReference type="EMBL" id="JACBXQ010000002">
    <property type="protein sequence ID" value="MBG9985942.1"/>
    <property type="molecule type" value="Genomic_DNA"/>
</dbReference>
<comment type="caution">
    <text evidence="6">The sequence shown here is derived from an EMBL/GenBank/DDBJ whole genome shotgun (WGS) entry which is preliminary data.</text>
</comment>
<dbReference type="InterPro" id="IPR050695">
    <property type="entry name" value="N-acetylmuramoyl_amidase_3"/>
</dbReference>
<keyword evidence="3" id="KW-1133">Transmembrane helix</keyword>
<keyword evidence="1" id="KW-0378">Hydrolase</keyword>
<dbReference type="SMART" id="SM00646">
    <property type="entry name" value="Ami_3"/>
    <property type="match status" value="1"/>
</dbReference>
<feature type="transmembrane region" description="Helical" evidence="3">
    <location>
        <begin position="21"/>
        <end position="38"/>
    </location>
</feature>
<evidence type="ECO:0000256" key="1">
    <source>
        <dbReference type="ARBA" id="ARBA00022801"/>
    </source>
</evidence>
<keyword evidence="3" id="KW-0472">Membrane</keyword>
<evidence type="ECO:0000256" key="3">
    <source>
        <dbReference type="SAM" id="Phobius"/>
    </source>
</evidence>
<organism evidence="6 7">
    <name type="scientific">Facklamia lactis</name>
    <dbReference type="NCBI Taxonomy" id="2749967"/>
    <lineage>
        <taxon>Bacteria</taxon>
        <taxon>Bacillati</taxon>
        <taxon>Bacillota</taxon>
        <taxon>Bacilli</taxon>
        <taxon>Lactobacillales</taxon>
        <taxon>Aerococcaceae</taxon>
        <taxon>Facklamia</taxon>
    </lineage>
</organism>
<keyword evidence="2" id="KW-0961">Cell wall biogenesis/degradation</keyword>
<evidence type="ECO:0000313" key="7">
    <source>
        <dbReference type="Proteomes" id="UP000721415"/>
    </source>
</evidence>
<evidence type="ECO:0000259" key="5">
    <source>
        <dbReference type="SMART" id="SM00646"/>
    </source>
</evidence>
<dbReference type="Gene3D" id="3.40.630.40">
    <property type="entry name" value="Zn-dependent exopeptidases"/>
    <property type="match status" value="1"/>
</dbReference>
<evidence type="ECO:0000313" key="6">
    <source>
        <dbReference type="EMBL" id="MBG9985942.1"/>
    </source>
</evidence>
<accession>A0ABS0LPA3</accession>
<proteinExistence type="predicted"/>
<feature type="domain" description="SH3b" evidence="4">
    <location>
        <begin position="196"/>
        <end position="265"/>
    </location>
</feature>
<gene>
    <name evidence="6" type="ORF">HZY91_03420</name>
</gene>
<feature type="domain" description="MurNAc-LAA" evidence="5">
    <location>
        <begin position="346"/>
        <end position="453"/>
    </location>
</feature>
<dbReference type="RefSeq" id="WP_197114819.1">
    <property type="nucleotide sequence ID" value="NZ_JACBXQ010000002.1"/>
</dbReference>
<dbReference type="Gene3D" id="2.30.30.40">
    <property type="entry name" value="SH3 Domains"/>
    <property type="match status" value="1"/>
</dbReference>
<protein>
    <submittedName>
        <fullName evidence="6">N-acetylmuramoyl-L-alanine amidase</fullName>
    </submittedName>
</protein>